<reference evidence="1 2" key="1">
    <citation type="journal article" date="2015" name="Genome Announc.">
        <title>Complete Genome Sequence of Methanosphaerula palustris E1-9CT, a Hydrogenotrophic Methanogen Isolated from a Minerotrophic Fen Peatland.</title>
        <authorList>
            <person name="Cadillo-Quiroz H."/>
            <person name="Browne P."/>
            <person name="Kyrpides N."/>
            <person name="Woyke T."/>
            <person name="Goodwin L."/>
            <person name="Detter C."/>
            <person name="Yavitt J.B."/>
            <person name="Zinder S.H."/>
        </authorList>
    </citation>
    <scope>NUCLEOTIDE SEQUENCE [LARGE SCALE GENOMIC DNA]</scope>
    <source>
        <strain evidence="2">ATCC BAA-1556 / DSM 19958 / E1-9c</strain>
    </source>
</reference>
<organism evidence="1 2">
    <name type="scientific">Methanosphaerula palustris (strain ATCC BAA-1556 / DSM 19958 / E1-9c)</name>
    <dbReference type="NCBI Taxonomy" id="521011"/>
    <lineage>
        <taxon>Archaea</taxon>
        <taxon>Methanobacteriati</taxon>
        <taxon>Methanobacteriota</taxon>
        <taxon>Stenosarchaea group</taxon>
        <taxon>Methanomicrobia</taxon>
        <taxon>Methanomicrobiales</taxon>
        <taxon>Methanoregulaceae</taxon>
        <taxon>Methanosphaerula</taxon>
    </lineage>
</organism>
<dbReference type="AlphaFoldDB" id="B8GE61"/>
<name>B8GE61_METPE</name>
<dbReference type="STRING" id="521011.Mpal_2273"/>
<protein>
    <submittedName>
        <fullName evidence="1">Uncharacterized protein</fullName>
    </submittedName>
</protein>
<evidence type="ECO:0000313" key="1">
    <source>
        <dbReference type="EMBL" id="ACL17562.1"/>
    </source>
</evidence>
<dbReference type="Proteomes" id="UP000002457">
    <property type="component" value="Chromosome"/>
</dbReference>
<sequence>MALMATVPDLANIPDAPPVLRSVPSLPPEIIEGVIALRLLMTLF</sequence>
<proteinExistence type="predicted"/>
<evidence type="ECO:0000313" key="2">
    <source>
        <dbReference type="Proteomes" id="UP000002457"/>
    </source>
</evidence>
<keyword evidence="2" id="KW-1185">Reference proteome</keyword>
<dbReference type="EMBL" id="CP001338">
    <property type="protein sequence ID" value="ACL17562.1"/>
    <property type="molecule type" value="Genomic_DNA"/>
</dbReference>
<dbReference type="KEGG" id="mpl:Mpal_2273"/>
<dbReference type="HOGENOM" id="CLU_3210792_0_0_2"/>
<gene>
    <name evidence="1" type="ordered locus">Mpal_2273</name>
</gene>
<accession>B8GE61</accession>